<dbReference type="SUPFAM" id="SSF57903">
    <property type="entry name" value="FYVE/PHD zinc finger"/>
    <property type="match status" value="1"/>
</dbReference>
<proteinExistence type="predicted"/>
<evidence type="ECO:0000256" key="3">
    <source>
        <dbReference type="ARBA" id="ARBA00022833"/>
    </source>
</evidence>
<dbReference type="InterPro" id="IPR042163">
    <property type="entry name" value="PHF12"/>
</dbReference>
<protein>
    <submittedName>
        <fullName evidence="5">Uncharacterized protein</fullName>
    </submittedName>
</protein>
<dbReference type="GO" id="GO:0008270">
    <property type="term" value="F:zinc ion binding"/>
    <property type="evidence" value="ECO:0007669"/>
    <property type="project" value="UniProtKB-KW"/>
</dbReference>
<dbReference type="EMBL" id="JACBKZ010000007">
    <property type="protein sequence ID" value="KAF5946312.1"/>
    <property type="molecule type" value="Genomic_DNA"/>
</dbReference>
<dbReference type="Gene3D" id="3.30.40.10">
    <property type="entry name" value="Zinc/RING finger domain, C3HC4 (zinc finger)"/>
    <property type="match status" value="1"/>
</dbReference>
<dbReference type="GO" id="GO:0005634">
    <property type="term" value="C:nucleus"/>
    <property type="evidence" value="ECO:0007669"/>
    <property type="project" value="TreeGrafter"/>
</dbReference>
<feature type="signal peptide" evidence="4">
    <location>
        <begin position="1"/>
        <end position="28"/>
    </location>
</feature>
<dbReference type="AlphaFoldDB" id="A0A7J7GZX2"/>
<evidence type="ECO:0000256" key="1">
    <source>
        <dbReference type="ARBA" id="ARBA00022723"/>
    </source>
</evidence>
<keyword evidence="2" id="KW-0863">Zinc-finger</keyword>
<keyword evidence="4" id="KW-0732">Signal</keyword>
<name>A0A7J7GZX2_CAMSI</name>
<dbReference type="GO" id="GO:0003714">
    <property type="term" value="F:transcription corepressor activity"/>
    <property type="evidence" value="ECO:0007669"/>
    <property type="project" value="InterPro"/>
</dbReference>
<accession>A0A7J7GZX2</accession>
<keyword evidence="3" id="KW-0862">Zinc</keyword>
<evidence type="ECO:0000313" key="5">
    <source>
        <dbReference type="EMBL" id="KAF5946312.1"/>
    </source>
</evidence>
<sequence>MAYYVIVVMRFSLHWILRLMLGVDRTEQTEQDKLKDVGAKCKTSDKHDDVCMICADGGSLLCCDIYSSTYRQNCMDMDVRRLISLGMLSREKLNQLMSTVYKKLEKMVGVRKELDEGFSQTLL</sequence>
<gene>
    <name evidence="5" type="ORF">HYC85_016540</name>
</gene>
<reference evidence="6" key="1">
    <citation type="journal article" date="2020" name="Nat. Commun.">
        <title>Genome assembly of wild tea tree DASZ reveals pedigree and selection history of tea varieties.</title>
        <authorList>
            <person name="Zhang W."/>
            <person name="Zhang Y."/>
            <person name="Qiu H."/>
            <person name="Guo Y."/>
            <person name="Wan H."/>
            <person name="Zhang X."/>
            <person name="Scossa F."/>
            <person name="Alseekh S."/>
            <person name="Zhang Q."/>
            <person name="Wang P."/>
            <person name="Xu L."/>
            <person name="Schmidt M.H."/>
            <person name="Jia X."/>
            <person name="Li D."/>
            <person name="Zhu A."/>
            <person name="Guo F."/>
            <person name="Chen W."/>
            <person name="Ni D."/>
            <person name="Usadel B."/>
            <person name="Fernie A.R."/>
            <person name="Wen W."/>
        </authorList>
    </citation>
    <scope>NUCLEOTIDE SEQUENCE [LARGE SCALE GENOMIC DNA]</scope>
    <source>
        <strain evidence="6">cv. G240</strain>
    </source>
</reference>
<feature type="chain" id="PRO_5029606560" evidence="4">
    <location>
        <begin position="29"/>
        <end position="123"/>
    </location>
</feature>
<dbReference type="InterPro" id="IPR013083">
    <property type="entry name" value="Znf_RING/FYVE/PHD"/>
</dbReference>
<dbReference type="InterPro" id="IPR011011">
    <property type="entry name" value="Znf_FYVE_PHD"/>
</dbReference>
<keyword evidence="6" id="KW-1185">Reference proteome</keyword>
<dbReference type="GO" id="GO:0006357">
    <property type="term" value="P:regulation of transcription by RNA polymerase II"/>
    <property type="evidence" value="ECO:0007669"/>
    <property type="project" value="TreeGrafter"/>
</dbReference>
<evidence type="ECO:0000313" key="6">
    <source>
        <dbReference type="Proteomes" id="UP000593564"/>
    </source>
</evidence>
<reference evidence="5 6" key="2">
    <citation type="submission" date="2020-07" db="EMBL/GenBank/DDBJ databases">
        <title>Genome assembly of wild tea tree DASZ reveals pedigree and selection history of tea varieties.</title>
        <authorList>
            <person name="Zhang W."/>
        </authorList>
    </citation>
    <scope>NUCLEOTIDE SEQUENCE [LARGE SCALE GENOMIC DNA]</scope>
    <source>
        <strain evidence="6">cv. G240</strain>
        <tissue evidence="5">Leaf</tissue>
    </source>
</reference>
<organism evidence="5 6">
    <name type="scientific">Camellia sinensis</name>
    <name type="common">Tea plant</name>
    <name type="synonym">Thea sinensis</name>
    <dbReference type="NCBI Taxonomy" id="4442"/>
    <lineage>
        <taxon>Eukaryota</taxon>
        <taxon>Viridiplantae</taxon>
        <taxon>Streptophyta</taxon>
        <taxon>Embryophyta</taxon>
        <taxon>Tracheophyta</taxon>
        <taxon>Spermatophyta</taxon>
        <taxon>Magnoliopsida</taxon>
        <taxon>eudicotyledons</taxon>
        <taxon>Gunneridae</taxon>
        <taxon>Pentapetalae</taxon>
        <taxon>asterids</taxon>
        <taxon>Ericales</taxon>
        <taxon>Theaceae</taxon>
        <taxon>Camellia</taxon>
    </lineage>
</organism>
<evidence type="ECO:0000256" key="4">
    <source>
        <dbReference type="SAM" id="SignalP"/>
    </source>
</evidence>
<keyword evidence="1" id="KW-0479">Metal-binding</keyword>
<evidence type="ECO:0000256" key="2">
    <source>
        <dbReference type="ARBA" id="ARBA00022771"/>
    </source>
</evidence>
<dbReference type="Proteomes" id="UP000593564">
    <property type="component" value="Unassembled WGS sequence"/>
</dbReference>
<dbReference type="PANTHER" id="PTHR46309:SF5">
    <property type="entry name" value="GNAT FAMILY ACETYLTRANSFERASE"/>
    <property type="match status" value="1"/>
</dbReference>
<comment type="caution">
    <text evidence="5">The sequence shown here is derived from an EMBL/GenBank/DDBJ whole genome shotgun (WGS) entry which is preliminary data.</text>
</comment>
<dbReference type="PANTHER" id="PTHR46309">
    <property type="entry name" value="PHD FINGER PROTEIN 12"/>
    <property type="match status" value="1"/>
</dbReference>